<keyword evidence="3" id="KW-0804">Transcription</keyword>
<dbReference type="PANTHER" id="PTHR30146">
    <property type="entry name" value="LACI-RELATED TRANSCRIPTIONAL REPRESSOR"/>
    <property type="match status" value="1"/>
</dbReference>
<dbReference type="GO" id="GO:0000976">
    <property type="term" value="F:transcription cis-regulatory region binding"/>
    <property type="evidence" value="ECO:0007669"/>
    <property type="project" value="TreeGrafter"/>
</dbReference>
<evidence type="ECO:0000256" key="3">
    <source>
        <dbReference type="ARBA" id="ARBA00023163"/>
    </source>
</evidence>
<evidence type="ECO:0000259" key="4">
    <source>
        <dbReference type="PROSITE" id="PS50932"/>
    </source>
</evidence>
<evidence type="ECO:0000256" key="2">
    <source>
        <dbReference type="ARBA" id="ARBA00023125"/>
    </source>
</evidence>
<protein>
    <recommendedName>
        <fullName evidence="4">HTH lacI-type domain-containing protein</fullName>
    </recommendedName>
</protein>
<evidence type="ECO:0000313" key="5">
    <source>
        <dbReference type="EMBL" id="EKJ90478.1"/>
    </source>
</evidence>
<evidence type="ECO:0000313" key="6">
    <source>
        <dbReference type="Proteomes" id="UP000007995"/>
    </source>
</evidence>
<gene>
    <name evidence="5" type="ORF">HMPREF1057_02513</name>
</gene>
<dbReference type="EMBL" id="AGXW01000009">
    <property type="protein sequence ID" value="EKJ90478.1"/>
    <property type="molecule type" value="Genomic_DNA"/>
</dbReference>
<comment type="caution">
    <text evidence="5">The sequence shown here is derived from an EMBL/GenBank/DDBJ whole genome shotgun (WGS) entry which is preliminary data.</text>
</comment>
<dbReference type="Pfam" id="PF00356">
    <property type="entry name" value="LacI"/>
    <property type="match status" value="1"/>
</dbReference>
<dbReference type="CDD" id="cd01392">
    <property type="entry name" value="HTH_LacI"/>
    <property type="match status" value="1"/>
</dbReference>
<dbReference type="GO" id="GO:0003700">
    <property type="term" value="F:DNA-binding transcription factor activity"/>
    <property type="evidence" value="ECO:0007669"/>
    <property type="project" value="TreeGrafter"/>
</dbReference>
<dbReference type="PANTHER" id="PTHR30146:SF109">
    <property type="entry name" value="HTH-TYPE TRANSCRIPTIONAL REGULATOR GALS"/>
    <property type="match status" value="1"/>
</dbReference>
<dbReference type="Gene3D" id="3.40.50.2300">
    <property type="match status" value="2"/>
</dbReference>
<dbReference type="Gene3D" id="1.10.260.40">
    <property type="entry name" value="lambda repressor-like DNA-binding domains"/>
    <property type="match status" value="1"/>
</dbReference>
<accession>K5DBX4</accession>
<dbReference type="InterPro" id="IPR046335">
    <property type="entry name" value="LacI/GalR-like_sensor"/>
</dbReference>
<reference evidence="5 6" key="1">
    <citation type="submission" date="2012-02" db="EMBL/GenBank/DDBJ databases">
        <title>The Genome Sequence of Bacteroides finegoldii CL09T03C10.</title>
        <authorList>
            <consortium name="The Broad Institute Genome Sequencing Platform"/>
            <person name="Earl A."/>
            <person name="Ward D."/>
            <person name="Feldgarden M."/>
            <person name="Gevers D."/>
            <person name="Zitomersky N.L."/>
            <person name="Coyne M.J."/>
            <person name="Comstock L.E."/>
            <person name="Young S.K."/>
            <person name="Zeng Q."/>
            <person name="Gargeya S."/>
            <person name="Fitzgerald M."/>
            <person name="Haas B."/>
            <person name="Abouelleil A."/>
            <person name="Alvarado L."/>
            <person name="Arachchi H.M."/>
            <person name="Berlin A."/>
            <person name="Chapman S.B."/>
            <person name="Gearin G."/>
            <person name="Goldberg J."/>
            <person name="Griggs A."/>
            <person name="Gujja S."/>
            <person name="Hansen M."/>
            <person name="Heiman D."/>
            <person name="Howarth C."/>
            <person name="Larimer J."/>
            <person name="Lui A."/>
            <person name="MacDonald P.J.P."/>
            <person name="McCowen C."/>
            <person name="Montmayeur A."/>
            <person name="Murphy C."/>
            <person name="Neiman D."/>
            <person name="Pearson M."/>
            <person name="Priest M."/>
            <person name="Roberts A."/>
            <person name="Saif S."/>
            <person name="Shea T."/>
            <person name="Sisk P."/>
            <person name="Stolte C."/>
            <person name="Sykes S."/>
            <person name="Wortman J."/>
            <person name="Nusbaum C."/>
            <person name="Birren B."/>
        </authorList>
    </citation>
    <scope>NUCLEOTIDE SEQUENCE [LARGE SCALE GENOMIC DNA]</scope>
    <source>
        <strain evidence="5 6">CL09T03C10</strain>
    </source>
</reference>
<dbReference type="AlphaFoldDB" id="K5DBX4"/>
<dbReference type="SUPFAM" id="SSF47413">
    <property type="entry name" value="lambda repressor-like DNA-binding domains"/>
    <property type="match status" value="1"/>
</dbReference>
<keyword evidence="1" id="KW-0805">Transcription regulation</keyword>
<dbReference type="SMART" id="SM00354">
    <property type="entry name" value="HTH_LACI"/>
    <property type="match status" value="1"/>
</dbReference>
<dbReference type="CDD" id="cd06267">
    <property type="entry name" value="PBP1_LacI_sugar_binding-like"/>
    <property type="match status" value="1"/>
</dbReference>
<proteinExistence type="predicted"/>
<dbReference type="Proteomes" id="UP000007995">
    <property type="component" value="Unassembled WGS sequence"/>
</dbReference>
<keyword evidence="2" id="KW-0238">DNA-binding</keyword>
<dbReference type="HOGENOM" id="CLU_037628_6_1_10"/>
<dbReference type="InterPro" id="IPR010982">
    <property type="entry name" value="Lambda_DNA-bd_dom_sf"/>
</dbReference>
<dbReference type="InterPro" id="IPR028082">
    <property type="entry name" value="Peripla_BP_I"/>
</dbReference>
<evidence type="ECO:0000256" key="1">
    <source>
        <dbReference type="ARBA" id="ARBA00023015"/>
    </source>
</evidence>
<sequence>MVYVKNIVSDMRIYPGMCFLCKRIKVKDLQMEYRKHTSLKDLAQALGVSIPTVSRALKDSPEISRELCAKAKELAKGMNYRPNPFAMSLRKNAPRIIGVIVPDIVTHFFASILNGIENMAIANGYFVIITTSHESYEYEKRNVENLVNMRVEGIIACLSQETTDYSHFAALKDINMPLILFDRVCLTEQFSSVVADGVQSAQMATQHLLDNGSKRVAFIGGANHLDIVKKRKHGYLEALRDNRIPIEKELVVCRKIDYEEGKIATETLLSLPLPPDAILAMNDTLAFAAMEVIKEHGLRIPDDIAIIGYTDEQHANYVEPKLSAVSHQTYKMGETACRLLIEQIKGDKAVKQVTIPTHLQVRESSIKNK</sequence>
<feature type="domain" description="HTH lacI-type" evidence="4">
    <location>
        <begin position="37"/>
        <end position="91"/>
    </location>
</feature>
<dbReference type="SUPFAM" id="SSF53822">
    <property type="entry name" value="Periplasmic binding protein-like I"/>
    <property type="match status" value="1"/>
</dbReference>
<organism evidence="5 6">
    <name type="scientific">Bacteroides finegoldii CL09T03C10</name>
    <dbReference type="NCBI Taxonomy" id="997888"/>
    <lineage>
        <taxon>Bacteria</taxon>
        <taxon>Pseudomonadati</taxon>
        <taxon>Bacteroidota</taxon>
        <taxon>Bacteroidia</taxon>
        <taxon>Bacteroidales</taxon>
        <taxon>Bacteroidaceae</taxon>
        <taxon>Bacteroides</taxon>
    </lineage>
</organism>
<dbReference type="Pfam" id="PF13377">
    <property type="entry name" value="Peripla_BP_3"/>
    <property type="match status" value="1"/>
</dbReference>
<name>K5DBX4_9BACE</name>
<dbReference type="InterPro" id="IPR000843">
    <property type="entry name" value="HTH_LacI"/>
</dbReference>
<dbReference type="PROSITE" id="PS50932">
    <property type="entry name" value="HTH_LACI_2"/>
    <property type="match status" value="1"/>
</dbReference>